<feature type="region of interest" description="Disordered" evidence="1">
    <location>
        <begin position="1"/>
        <end position="31"/>
    </location>
</feature>
<organism evidence="3">
    <name type="scientific">Chlamydomonas euryale</name>
    <dbReference type="NCBI Taxonomy" id="1486919"/>
    <lineage>
        <taxon>Eukaryota</taxon>
        <taxon>Viridiplantae</taxon>
        <taxon>Chlorophyta</taxon>
        <taxon>core chlorophytes</taxon>
        <taxon>Chlorophyceae</taxon>
        <taxon>CS clade</taxon>
        <taxon>Chlamydomonadales</taxon>
        <taxon>Chlamydomonadaceae</taxon>
        <taxon>Chlamydomonas</taxon>
    </lineage>
</organism>
<proteinExistence type="predicted"/>
<name>A0A7R9YT47_9CHLO</name>
<feature type="transmembrane region" description="Helical" evidence="2">
    <location>
        <begin position="320"/>
        <end position="339"/>
    </location>
</feature>
<protein>
    <submittedName>
        <fullName evidence="3">Uncharacterized protein</fullName>
    </submittedName>
</protein>
<feature type="transmembrane region" description="Helical" evidence="2">
    <location>
        <begin position="292"/>
        <end position="308"/>
    </location>
</feature>
<evidence type="ECO:0000256" key="1">
    <source>
        <dbReference type="SAM" id="MobiDB-lite"/>
    </source>
</evidence>
<feature type="transmembrane region" description="Helical" evidence="2">
    <location>
        <begin position="79"/>
        <end position="102"/>
    </location>
</feature>
<accession>A0A7R9YT47</accession>
<reference evidence="3" key="1">
    <citation type="submission" date="2021-01" db="EMBL/GenBank/DDBJ databases">
        <authorList>
            <person name="Corre E."/>
            <person name="Pelletier E."/>
            <person name="Niang G."/>
            <person name="Scheremetjew M."/>
            <person name="Finn R."/>
            <person name="Kale V."/>
            <person name="Holt S."/>
            <person name="Cochrane G."/>
            <person name="Meng A."/>
            <person name="Brown T."/>
            <person name="Cohen L."/>
        </authorList>
    </citation>
    <scope>NUCLEOTIDE SEQUENCE</scope>
    <source>
        <strain evidence="3">CCMP219</strain>
    </source>
</reference>
<dbReference type="AlphaFoldDB" id="A0A7R9YT47"/>
<keyword evidence="2" id="KW-1133">Transmembrane helix</keyword>
<keyword evidence="2" id="KW-0472">Membrane</keyword>
<dbReference type="EMBL" id="HBEC01013934">
    <property type="protein sequence ID" value="CAD8286381.1"/>
    <property type="molecule type" value="Transcribed_RNA"/>
</dbReference>
<gene>
    <name evidence="3" type="ORF">CEUR00632_LOCUS6419</name>
</gene>
<evidence type="ECO:0000313" key="3">
    <source>
        <dbReference type="EMBL" id="CAD8286381.1"/>
    </source>
</evidence>
<keyword evidence="2" id="KW-0812">Transmembrane</keyword>
<evidence type="ECO:0000256" key="2">
    <source>
        <dbReference type="SAM" id="Phobius"/>
    </source>
</evidence>
<sequence>MGGLKDLAAKSGLQSSDFQKPSMRPKPSEQTTLEPYIRAATPFVVAAANIMDALGPYLETAWNAGCKVWDQISPYKDDWMPIVLGLLLIFFGGSLPLTIAAIESFRLCGWEKTKVCLMILHDQYKLAAAASKKDDDLDENNDGIADVKQISKSELLTRKMKLFAKVSDPVKLQEGINGVVAGSAAVVAALRMKFARTVALGTALGDIFTSAADKVLRPSLERIIPPEDHKWIPMTLSYGCRAAAVWMAWWLQRVISAFHCSVRGSDQLLNGLLMLAHRYNFTVPMGLSPSHAAYPPIVAAVSAFGFYWQCSRFFGLPFPFNILLLPLRVVEGLLAWFVFTDT</sequence>